<dbReference type="Pfam" id="PF21365">
    <property type="entry name" value="Glyco_hydro_31_3rd"/>
    <property type="match status" value="1"/>
</dbReference>
<evidence type="ECO:0000313" key="14">
    <source>
        <dbReference type="EMBL" id="EEC49458.1"/>
    </source>
</evidence>
<reference evidence="14 15" key="1">
    <citation type="journal article" date="2008" name="Nature">
        <title>The Phaeodactylum genome reveals the evolutionary history of diatom genomes.</title>
        <authorList>
            <person name="Bowler C."/>
            <person name="Allen A.E."/>
            <person name="Badger J.H."/>
            <person name="Grimwood J."/>
            <person name="Jabbari K."/>
            <person name="Kuo A."/>
            <person name="Maheswari U."/>
            <person name="Martens C."/>
            <person name="Maumus F."/>
            <person name="Otillar R.P."/>
            <person name="Rayko E."/>
            <person name="Salamov A."/>
            <person name="Vandepoele K."/>
            <person name="Beszteri B."/>
            <person name="Gruber A."/>
            <person name="Heijde M."/>
            <person name="Katinka M."/>
            <person name="Mock T."/>
            <person name="Valentin K."/>
            <person name="Verret F."/>
            <person name="Berges J.A."/>
            <person name="Brownlee C."/>
            <person name="Cadoret J.P."/>
            <person name="Chiovitti A."/>
            <person name="Choi C.J."/>
            <person name="Coesel S."/>
            <person name="De Martino A."/>
            <person name="Detter J.C."/>
            <person name="Durkin C."/>
            <person name="Falciatore A."/>
            <person name="Fournet J."/>
            <person name="Haruta M."/>
            <person name="Huysman M.J."/>
            <person name="Jenkins B.D."/>
            <person name="Jiroutova K."/>
            <person name="Jorgensen R.E."/>
            <person name="Joubert Y."/>
            <person name="Kaplan A."/>
            <person name="Kroger N."/>
            <person name="Kroth P.G."/>
            <person name="La Roche J."/>
            <person name="Lindquist E."/>
            <person name="Lommer M."/>
            <person name="Martin-Jezequel V."/>
            <person name="Lopez P.J."/>
            <person name="Lucas S."/>
            <person name="Mangogna M."/>
            <person name="McGinnis K."/>
            <person name="Medlin L.K."/>
            <person name="Montsant A."/>
            <person name="Oudot-Le Secq M.P."/>
            <person name="Napoli C."/>
            <person name="Obornik M."/>
            <person name="Parker M.S."/>
            <person name="Petit J.L."/>
            <person name="Porcel B.M."/>
            <person name="Poulsen N."/>
            <person name="Robison M."/>
            <person name="Rychlewski L."/>
            <person name="Rynearson T.A."/>
            <person name="Schmutz J."/>
            <person name="Shapiro H."/>
            <person name="Siaut M."/>
            <person name="Stanley M."/>
            <person name="Sussman M.R."/>
            <person name="Taylor A.R."/>
            <person name="Vardi A."/>
            <person name="von Dassow P."/>
            <person name="Vyverman W."/>
            <person name="Willis A."/>
            <person name="Wyrwicz L.S."/>
            <person name="Rokhsar D.S."/>
            <person name="Weissenbach J."/>
            <person name="Armbrust E.V."/>
            <person name="Green B.R."/>
            <person name="Van de Peer Y."/>
            <person name="Grigoriev I.V."/>
        </authorList>
    </citation>
    <scope>NUCLEOTIDE SEQUENCE [LARGE SCALE GENOMIC DNA]</scope>
    <source>
        <strain evidence="14 15">CCAP 1055/1</strain>
    </source>
</reference>
<sequence>MIESEEHRKLSEQDLDREGLWEEHFQSHQDSKPFGPMSVGMDIDFPESNHLYGIPEHASSATLKTTFGENAHFKEPYRLYNLDVFEYELDETMALYGNSVKTGTTGVFWFNPTETYVDIASSSGSTGTHWISESGIIDVFLLPGPDPSSVYHQYATLTGTTPTPPMFSLGYHQCRWNYKDEKDVYMVHGKFEELDYPYDVLWLDIEHTNGKRYFTWDSSLFPDPKTMQKTLADQGRRMVTIVDPHILRDNNYYIHKEATAKGLYIKDKQGEKDYDGWCWPGSSSYLDFTDENVRSWWADQFSYSRYEGSTPTLFTWNDMNEPSVFNGPEVSMQKDLRNLHGDEHREWHNLYGMLFHRATGEGHIRRSPSEDIRPFVLSRAFFAGSQKYGAIWTGDNTADWGHLQVAGPMLLSLNTAALSFVGADVGGFFGNPDAELFTRWMQAGAYQPFFRGHAHHDSKRREPWMYGEETMQRLRQAALWRYQLLPFWYTVFHEAEISGMPVMRMMWMQYPETEAIFGVDDQYLIGADLLVKPITAAGVSEVEVLFPTDHLWYDVKSLQIVCSTIASMSVESRTISSAIDEIPVFQRGGSIIPRKLRLRRSTTTMKTDPYTLFVALDDSYQASGTLYMDDEETLGYSKRAECADASISADLSEGAAEDRMIERIVIMGFPSTPKAVSVNEESLDFSFNKSSNVLVVRKPEVSALRDWSIKIV</sequence>
<dbReference type="SUPFAM" id="SSF51445">
    <property type="entry name" value="(Trans)glycosidases"/>
    <property type="match status" value="1"/>
</dbReference>
<dbReference type="PANTHER" id="PTHR22762:SF54">
    <property type="entry name" value="BCDNA.GH04962"/>
    <property type="match status" value="1"/>
</dbReference>
<keyword evidence="4" id="KW-0732">Signal</keyword>
<dbReference type="Gene3D" id="2.60.40.1760">
    <property type="entry name" value="glycosyl hydrolase (family 31)"/>
    <property type="match status" value="1"/>
</dbReference>
<dbReference type="InterPro" id="IPR000322">
    <property type="entry name" value="Glyco_hydro_31_TIM"/>
</dbReference>
<evidence type="ECO:0000256" key="1">
    <source>
        <dbReference type="ARBA" id="ARBA00004240"/>
    </source>
</evidence>
<evidence type="ECO:0000256" key="2">
    <source>
        <dbReference type="ARBA" id="ARBA00004833"/>
    </source>
</evidence>
<evidence type="ECO:0000256" key="3">
    <source>
        <dbReference type="ARBA" id="ARBA00007806"/>
    </source>
</evidence>
<reference evidence="15" key="2">
    <citation type="submission" date="2008-08" db="EMBL/GenBank/DDBJ databases">
        <authorList>
            <consortium name="Diatom Consortium"/>
            <person name="Grigoriev I."/>
            <person name="Grimwood J."/>
            <person name="Kuo A."/>
            <person name="Otillar R.P."/>
            <person name="Salamov A."/>
            <person name="Detter J.C."/>
            <person name="Lindquist E."/>
            <person name="Shapiro H."/>
            <person name="Lucas S."/>
            <person name="Glavina del Rio T."/>
            <person name="Pitluck S."/>
            <person name="Rokhsar D."/>
            <person name="Bowler C."/>
        </authorList>
    </citation>
    <scope>GENOME REANNOTATION</scope>
    <source>
        <strain evidence="15">CCAP 1055/1</strain>
    </source>
</reference>
<dbReference type="PANTHER" id="PTHR22762">
    <property type="entry name" value="ALPHA-GLUCOSIDASE"/>
    <property type="match status" value="1"/>
</dbReference>
<evidence type="ECO:0000256" key="5">
    <source>
        <dbReference type="ARBA" id="ARBA00022801"/>
    </source>
</evidence>
<dbReference type="RefSeq" id="XP_002178760.1">
    <property type="nucleotide sequence ID" value="XM_002178724.1"/>
</dbReference>
<evidence type="ECO:0000313" key="15">
    <source>
        <dbReference type="Proteomes" id="UP000000759"/>
    </source>
</evidence>
<dbReference type="EMBL" id="CM000608">
    <property type="protein sequence ID" value="EEC49458.1"/>
    <property type="molecule type" value="Genomic_DNA"/>
</dbReference>
<evidence type="ECO:0000256" key="8">
    <source>
        <dbReference type="ARBA" id="ARBA00023295"/>
    </source>
</evidence>
<dbReference type="GO" id="GO:0005783">
    <property type="term" value="C:endoplasmic reticulum"/>
    <property type="evidence" value="ECO:0007669"/>
    <property type="project" value="UniProtKB-SubCell"/>
</dbReference>
<dbReference type="InterPro" id="IPR011013">
    <property type="entry name" value="Gal_mutarotase_sf_dom"/>
</dbReference>
<dbReference type="CDD" id="cd06603">
    <property type="entry name" value="GH31_GANC_GANAB_alpha"/>
    <property type="match status" value="1"/>
</dbReference>
<protein>
    <recommendedName>
        <fullName evidence="9">Glucosidase II subunit alpha</fullName>
    </recommendedName>
</protein>
<evidence type="ECO:0000259" key="11">
    <source>
        <dbReference type="Pfam" id="PF01055"/>
    </source>
</evidence>
<evidence type="ECO:0000256" key="6">
    <source>
        <dbReference type="ARBA" id="ARBA00022824"/>
    </source>
</evidence>
<keyword evidence="7" id="KW-0325">Glycoprotein</keyword>
<dbReference type="SUPFAM" id="SSF51011">
    <property type="entry name" value="Glycosyl hydrolase domain"/>
    <property type="match status" value="1"/>
</dbReference>
<dbReference type="InterPro" id="IPR013780">
    <property type="entry name" value="Glyco_hydro_b"/>
</dbReference>
<dbReference type="GO" id="GO:0005975">
    <property type="term" value="P:carbohydrate metabolic process"/>
    <property type="evidence" value="ECO:0007669"/>
    <property type="project" value="InterPro"/>
</dbReference>
<dbReference type="GO" id="GO:0030246">
    <property type="term" value="F:carbohydrate binding"/>
    <property type="evidence" value="ECO:0007669"/>
    <property type="project" value="InterPro"/>
</dbReference>
<comment type="pathway">
    <text evidence="2">Glycan metabolism; N-glycan metabolism.</text>
</comment>
<dbReference type="CDD" id="cd14752">
    <property type="entry name" value="GH31_N"/>
    <property type="match status" value="1"/>
</dbReference>
<dbReference type="AlphaFoldDB" id="B7FVT3"/>
<name>B7FVT3_PHATC</name>
<dbReference type="eggNOG" id="KOG1066">
    <property type="taxonomic scope" value="Eukaryota"/>
</dbReference>
<dbReference type="Pfam" id="PF01055">
    <property type="entry name" value="Glyco_hydro_31_2nd"/>
    <property type="match status" value="1"/>
</dbReference>
<dbReference type="InterPro" id="IPR048395">
    <property type="entry name" value="Glyco_hydro_31_C"/>
</dbReference>
<evidence type="ECO:0000256" key="7">
    <source>
        <dbReference type="ARBA" id="ARBA00023180"/>
    </source>
</evidence>
<dbReference type="Proteomes" id="UP000000759">
    <property type="component" value="Chromosome 5"/>
</dbReference>
<evidence type="ECO:0000259" key="12">
    <source>
        <dbReference type="Pfam" id="PF13802"/>
    </source>
</evidence>
<dbReference type="OrthoDB" id="3237269at2759"/>
<dbReference type="STRING" id="556484.B7FVT3"/>
<dbReference type="PaxDb" id="2850-Phatr50836"/>
<dbReference type="Pfam" id="PF13802">
    <property type="entry name" value="Gal_mutarotas_2"/>
    <property type="match status" value="1"/>
</dbReference>
<dbReference type="SUPFAM" id="SSF74650">
    <property type="entry name" value="Galactose mutarotase-like"/>
    <property type="match status" value="1"/>
</dbReference>
<keyword evidence="8 10" id="KW-0326">Glycosidase</keyword>
<feature type="domain" description="Glycoside hydrolase family 31 TIM barrel" evidence="11">
    <location>
        <begin position="162"/>
        <end position="490"/>
    </location>
</feature>
<keyword evidence="15" id="KW-1185">Reference proteome</keyword>
<keyword evidence="5 10" id="KW-0378">Hydrolase</keyword>
<dbReference type="InterPro" id="IPR025887">
    <property type="entry name" value="Glyco_hydro_31_N_dom"/>
</dbReference>
<dbReference type="InterPro" id="IPR017853">
    <property type="entry name" value="GH"/>
</dbReference>
<dbReference type="InParanoid" id="B7FVT3"/>
<dbReference type="SMR" id="B7FVT3"/>
<dbReference type="GO" id="GO:0090599">
    <property type="term" value="F:alpha-glucosidase activity"/>
    <property type="evidence" value="ECO:0007669"/>
    <property type="project" value="TreeGrafter"/>
</dbReference>
<accession>B7FVT3</accession>
<dbReference type="FunFam" id="3.20.20.80:FF:000039">
    <property type="entry name" value="Glucosidase, alpha neutral C"/>
    <property type="match status" value="1"/>
</dbReference>
<dbReference type="KEGG" id="pti:PHATRDRAFT_50836"/>
<evidence type="ECO:0000259" key="13">
    <source>
        <dbReference type="Pfam" id="PF21365"/>
    </source>
</evidence>
<dbReference type="Gene3D" id="2.60.40.1180">
    <property type="entry name" value="Golgi alpha-mannosidase II"/>
    <property type="match status" value="2"/>
</dbReference>
<evidence type="ECO:0000256" key="4">
    <source>
        <dbReference type="ARBA" id="ARBA00022729"/>
    </source>
</evidence>
<gene>
    <name evidence="14" type="ORF">PHATRDRAFT_50836</name>
</gene>
<dbReference type="HOGENOM" id="CLU_000631_7_0_1"/>
<dbReference type="Gene3D" id="3.20.20.80">
    <property type="entry name" value="Glycosidases"/>
    <property type="match status" value="2"/>
</dbReference>
<comment type="similarity">
    <text evidence="3 10">Belongs to the glycosyl hydrolase 31 family.</text>
</comment>
<feature type="domain" description="Glycoside hydrolase family 31 N-terminal" evidence="12">
    <location>
        <begin position="9"/>
        <end position="118"/>
    </location>
</feature>
<keyword evidence="6" id="KW-0256">Endoplasmic reticulum</keyword>
<comment type="subcellular location">
    <subcellularLocation>
        <location evidence="1">Endoplasmic reticulum</location>
    </subcellularLocation>
</comment>
<organism evidence="14 15">
    <name type="scientific">Phaeodactylum tricornutum (strain CCAP 1055/1)</name>
    <dbReference type="NCBI Taxonomy" id="556484"/>
    <lineage>
        <taxon>Eukaryota</taxon>
        <taxon>Sar</taxon>
        <taxon>Stramenopiles</taxon>
        <taxon>Ochrophyta</taxon>
        <taxon>Bacillariophyta</taxon>
        <taxon>Bacillariophyceae</taxon>
        <taxon>Bacillariophycidae</taxon>
        <taxon>Naviculales</taxon>
        <taxon>Phaeodactylaceae</taxon>
        <taxon>Phaeodactylum</taxon>
    </lineage>
</organism>
<feature type="domain" description="Glycosyl hydrolase family 31 C-terminal" evidence="13">
    <location>
        <begin position="499"/>
        <end position="592"/>
    </location>
</feature>
<dbReference type="GeneID" id="7199551"/>
<proteinExistence type="inferred from homology"/>
<evidence type="ECO:0000256" key="9">
    <source>
        <dbReference type="ARBA" id="ARBA00042895"/>
    </source>
</evidence>
<evidence type="ECO:0000256" key="10">
    <source>
        <dbReference type="RuleBase" id="RU361185"/>
    </source>
</evidence>
<dbReference type="GO" id="GO:0006491">
    <property type="term" value="P:N-glycan processing"/>
    <property type="evidence" value="ECO:0007669"/>
    <property type="project" value="TreeGrafter"/>
</dbReference>